<evidence type="ECO:0000256" key="2">
    <source>
        <dbReference type="ARBA" id="ARBA00022801"/>
    </source>
</evidence>
<dbReference type="SUPFAM" id="SSF64438">
    <property type="entry name" value="CNF1/YfiH-like putative cysteine hydrolases"/>
    <property type="match status" value="1"/>
</dbReference>
<name>A0ABZ0AYH9_9BURK</name>
<gene>
    <name evidence="3" type="ORF">RAN89_17710</name>
</gene>
<sequence length="177" mass="18973">MSAYQNPDSQLHDTGGTPVKVLHPGDVALAFEGDRLETLLGSCVSVILTDPRRTVAAMCHIVHAGTPQGANKGDTAFAVCAMQEMLTLLRAVGIAPLLCHAFVFGGGNMFPQLFGHRHVGASNLAWVEEFLRAQGIEVVGMSAGGDFYRKVRWTVGRNPIQVECSGVVAGQEKHEEF</sequence>
<proteinExistence type="predicted"/>
<keyword evidence="1" id="KW-0145">Chemotaxis</keyword>
<dbReference type="EMBL" id="CP132507">
    <property type="protein sequence ID" value="WNO04702.1"/>
    <property type="molecule type" value="Genomic_DNA"/>
</dbReference>
<keyword evidence="4" id="KW-1185">Reference proteome</keyword>
<dbReference type="PANTHER" id="PTHR35147">
    <property type="entry name" value="CHEMORECEPTOR GLUTAMINE DEAMIDASE CHED-RELATED"/>
    <property type="match status" value="1"/>
</dbReference>
<protein>
    <submittedName>
        <fullName evidence="3">Chemotaxis protein CheD</fullName>
    </submittedName>
</protein>
<dbReference type="PANTHER" id="PTHR35147:SF1">
    <property type="entry name" value="CHEMORECEPTOR GLUTAMINE DEAMIDASE CHED-RELATED"/>
    <property type="match status" value="1"/>
</dbReference>
<dbReference type="CDD" id="cd16352">
    <property type="entry name" value="CheD"/>
    <property type="match status" value="1"/>
</dbReference>
<keyword evidence="2" id="KW-0378">Hydrolase</keyword>
<dbReference type="Gene3D" id="3.30.1330.200">
    <property type="match status" value="1"/>
</dbReference>
<dbReference type="InterPro" id="IPR038592">
    <property type="entry name" value="CheD-like_sf"/>
</dbReference>
<dbReference type="InterPro" id="IPR011324">
    <property type="entry name" value="Cytotoxic_necrot_fac-like_cat"/>
</dbReference>
<accession>A0ABZ0AYH9</accession>
<evidence type="ECO:0000313" key="3">
    <source>
        <dbReference type="EMBL" id="WNO04702.1"/>
    </source>
</evidence>
<reference evidence="3 4" key="1">
    <citation type="submission" date="2023-08" db="EMBL/GenBank/DDBJ databases">
        <title>Rhodoferax potami sp. nov. and Rhodoferax mekongensis sp. nov., isolated from the Mekong River in Thailand.</title>
        <authorList>
            <person name="Kitikhun S."/>
            <person name="Charoenyingcharoen P."/>
            <person name="Siriarchawattana P."/>
            <person name="Likhitrattanapisal S."/>
            <person name="Nilsakha T."/>
            <person name="Chanpet A."/>
            <person name="Rattanawaree P."/>
            <person name="Ingsriswang S."/>
        </authorList>
    </citation>
    <scope>NUCLEOTIDE SEQUENCE [LARGE SCALE GENOMIC DNA]</scope>
    <source>
        <strain evidence="3 4">TBRC 17307</strain>
    </source>
</reference>
<dbReference type="Proteomes" id="UP001302257">
    <property type="component" value="Chromosome"/>
</dbReference>
<evidence type="ECO:0000256" key="1">
    <source>
        <dbReference type="ARBA" id="ARBA00022500"/>
    </source>
</evidence>
<evidence type="ECO:0000313" key="4">
    <source>
        <dbReference type="Proteomes" id="UP001302257"/>
    </source>
</evidence>
<dbReference type="InterPro" id="IPR005659">
    <property type="entry name" value="Chemorcpt_Glu_NH3ase_CheD"/>
</dbReference>
<dbReference type="Pfam" id="PF03975">
    <property type="entry name" value="CheD"/>
    <property type="match status" value="1"/>
</dbReference>
<organism evidence="3 4">
    <name type="scientific">Rhodoferax mekongensis</name>
    <dbReference type="NCBI Taxonomy" id="3068341"/>
    <lineage>
        <taxon>Bacteria</taxon>
        <taxon>Pseudomonadati</taxon>
        <taxon>Pseudomonadota</taxon>
        <taxon>Betaproteobacteria</taxon>
        <taxon>Burkholderiales</taxon>
        <taxon>Comamonadaceae</taxon>
        <taxon>Rhodoferax</taxon>
    </lineage>
</organism>
<dbReference type="RefSeq" id="WP_313867532.1">
    <property type="nucleotide sequence ID" value="NZ_CP132507.1"/>
</dbReference>